<keyword evidence="2" id="KW-1185">Reference proteome</keyword>
<proteinExistence type="predicted"/>
<dbReference type="Proteomes" id="UP000235828">
    <property type="component" value="Chromosome B"/>
</dbReference>
<accession>A0A2N8ZIT7</accession>
<reference evidence="1 2" key="1">
    <citation type="submission" date="2017-10" db="EMBL/GenBank/DDBJ databases">
        <authorList>
            <person name="Banno H."/>
            <person name="Chua N.-H."/>
        </authorList>
    </citation>
    <scope>NUCLEOTIDE SEQUENCE [LARGE SCALE GENOMIC DNA]</scope>
    <source>
        <strain evidence="1">Vibrio tapetis CECT4600</strain>
    </source>
</reference>
<dbReference type="KEGG" id="vta:B0208"/>
<evidence type="ECO:0000313" key="1">
    <source>
        <dbReference type="EMBL" id="SON51819.1"/>
    </source>
</evidence>
<dbReference type="AlphaFoldDB" id="A0A2N8ZIT7"/>
<gene>
    <name evidence="1" type="ORF">VTAP4600_B0208</name>
</gene>
<sequence length="49" mass="5723">MTSYSFTAPLLMLPTVWKNLFVLKELAPISYEQIFNIYGNYSYLNTVNI</sequence>
<protein>
    <submittedName>
        <fullName evidence="1">Uncharacterized protein</fullName>
    </submittedName>
</protein>
<name>A0A2N8ZIT7_9VIBR</name>
<evidence type="ECO:0000313" key="2">
    <source>
        <dbReference type="Proteomes" id="UP000235828"/>
    </source>
</evidence>
<organism evidence="1 2">
    <name type="scientific">Vibrio tapetis subsp. tapetis</name>
    <dbReference type="NCBI Taxonomy" id="1671868"/>
    <lineage>
        <taxon>Bacteria</taxon>
        <taxon>Pseudomonadati</taxon>
        <taxon>Pseudomonadota</taxon>
        <taxon>Gammaproteobacteria</taxon>
        <taxon>Vibrionales</taxon>
        <taxon>Vibrionaceae</taxon>
        <taxon>Vibrio</taxon>
    </lineage>
</organism>
<dbReference type="EMBL" id="LT960612">
    <property type="protein sequence ID" value="SON51819.1"/>
    <property type="molecule type" value="Genomic_DNA"/>
</dbReference>